<dbReference type="GO" id="GO:0045892">
    <property type="term" value="P:negative regulation of DNA-templated transcription"/>
    <property type="evidence" value="ECO:0007669"/>
    <property type="project" value="InterPro"/>
</dbReference>
<proteinExistence type="predicted"/>
<dbReference type="InterPro" id="IPR001387">
    <property type="entry name" value="Cro/C1-type_HTH"/>
</dbReference>
<dbReference type="CDD" id="cd00093">
    <property type="entry name" value="HTH_XRE"/>
    <property type="match status" value="1"/>
</dbReference>
<evidence type="ECO:0000259" key="1">
    <source>
        <dbReference type="PROSITE" id="PS50943"/>
    </source>
</evidence>
<dbReference type="InterPro" id="IPR010982">
    <property type="entry name" value="Lambda_DNA-bd_dom_sf"/>
</dbReference>
<dbReference type="GO" id="GO:0003677">
    <property type="term" value="F:DNA binding"/>
    <property type="evidence" value="ECO:0007669"/>
    <property type="project" value="InterPro"/>
</dbReference>
<sequence>MTGQSPSTVGARIRAIRRDKGWSLREFAQRSRGQIKAITLGSYERGDRSLSVETMSLIAEILSVHPAELLRGECQPISTDTPRHIYDLLKLRSLEVSPERELLLQFIKEVAGYRGDWRGAVISIRESDVANLNLIFALLPGSQGEENYFRRWVDNQGIRLEKN</sequence>
<dbReference type="Pfam" id="PF21179">
    <property type="entry name" value="BldD-like_C"/>
    <property type="match status" value="1"/>
</dbReference>
<dbReference type="InterPro" id="IPR037664">
    <property type="entry name" value="BldD_C"/>
</dbReference>
<accession>A0A6J6JTP1</accession>
<protein>
    <submittedName>
        <fullName evidence="2">Unannotated protein</fullName>
    </submittedName>
</protein>
<dbReference type="InterPro" id="IPR038099">
    <property type="entry name" value="BldD-like_C_sf"/>
</dbReference>
<dbReference type="Gene3D" id="1.10.10.1930">
    <property type="match status" value="1"/>
</dbReference>
<gene>
    <name evidence="2" type="ORF">UFOPK2162_00330</name>
</gene>
<organism evidence="2">
    <name type="scientific">freshwater metagenome</name>
    <dbReference type="NCBI Taxonomy" id="449393"/>
    <lineage>
        <taxon>unclassified sequences</taxon>
        <taxon>metagenomes</taxon>
        <taxon>ecological metagenomes</taxon>
    </lineage>
</organism>
<dbReference type="Gene3D" id="1.10.260.40">
    <property type="entry name" value="lambda repressor-like DNA-binding domains"/>
    <property type="match status" value="1"/>
</dbReference>
<reference evidence="2" key="1">
    <citation type="submission" date="2020-05" db="EMBL/GenBank/DDBJ databases">
        <authorList>
            <person name="Chiriac C."/>
            <person name="Salcher M."/>
            <person name="Ghai R."/>
            <person name="Kavagutti S V."/>
        </authorList>
    </citation>
    <scope>NUCLEOTIDE SEQUENCE</scope>
</reference>
<feature type="domain" description="HTH cro/C1-type" evidence="1">
    <location>
        <begin position="13"/>
        <end position="69"/>
    </location>
</feature>
<name>A0A6J6JTP1_9ZZZZ</name>
<dbReference type="SMART" id="SM00530">
    <property type="entry name" value="HTH_XRE"/>
    <property type="match status" value="1"/>
</dbReference>
<evidence type="ECO:0000313" key="2">
    <source>
        <dbReference type="EMBL" id="CAB4639768.1"/>
    </source>
</evidence>
<dbReference type="SUPFAM" id="SSF47413">
    <property type="entry name" value="lambda repressor-like DNA-binding domains"/>
    <property type="match status" value="1"/>
</dbReference>
<dbReference type="AlphaFoldDB" id="A0A6J6JTP1"/>
<dbReference type="EMBL" id="CAEZVZ010000028">
    <property type="protein sequence ID" value="CAB4639768.1"/>
    <property type="molecule type" value="Genomic_DNA"/>
</dbReference>
<dbReference type="Pfam" id="PF01381">
    <property type="entry name" value="HTH_3"/>
    <property type="match status" value="1"/>
</dbReference>
<dbReference type="PROSITE" id="PS50943">
    <property type="entry name" value="HTH_CROC1"/>
    <property type="match status" value="1"/>
</dbReference>